<evidence type="ECO:0000256" key="4">
    <source>
        <dbReference type="ARBA" id="ARBA00022692"/>
    </source>
</evidence>
<keyword evidence="5 7" id="KW-1133">Transmembrane helix</keyword>
<proteinExistence type="inferred from homology"/>
<dbReference type="PANTHER" id="PTHR30250">
    <property type="entry name" value="PST FAMILY PREDICTED COLANIC ACID TRANSPORTER"/>
    <property type="match status" value="1"/>
</dbReference>
<dbReference type="CDD" id="cd13127">
    <property type="entry name" value="MATE_tuaB_like"/>
    <property type="match status" value="1"/>
</dbReference>
<dbReference type="Pfam" id="PF13440">
    <property type="entry name" value="Polysacc_synt_3"/>
    <property type="match status" value="1"/>
</dbReference>
<feature type="transmembrane region" description="Helical" evidence="7">
    <location>
        <begin position="359"/>
        <end position="376"/>
    </location>
</feature>
<evidence type="ECO:0000256" key="3">
    <source>
        <dbReference type="ARBA" id="ARBA00022475"/>
    </source>
</evidence>
<feature type="transmembrane region" description="Helical" evidence="7">
    <location>
        <begin position="170"/>
        <end position="195"/>
    </location>
</feature>
<feature type="transmembrane region" description="Helical" evidence="7">
    <location>
        <begin position="284"/>
        <end position="305"/>
    </location>
</feature>
<dbReference type="PANTHER" id="PTHR30250:SF10">
    <property type="entry name" value="LIPOPOLYSACCHARIDE BIOSYNTHESIS PROTEIN WZXC"/>
    <property type="match status" value="1"/>
</dbReference>
<keyword evidence="9" id="KW-1185">Reference proteome</keyword>
<evidence type="ECO:0000256" key="7">
    <source>
        <dbReference type="SAM" id="Phobius"/>
    </source>
</evidence>
<comment type="subcellular location">
    <subcellularLocation>
        <location evidence="1">Cell membrane</location>
        <topology evidence="1">Multi-pass membrane protein</topology>
    </subcellularLocation>
</comment>
<comment type="similarity">
    <text evidence="2">Belongs to the polysaccharide synthase family.</text>
</comment>
<dbReference type="RefSeq" id="WP_354549237.1">
    <property type="nucleotide sequence ID" value="NZ_JBEPSM010000001.1"/>
</dbReference>
<evidence type="ECO:0000313" key="9">
    <source>
        <dbReference type="Proteomes" id="UP001549321"/>
    </source>
</evidence>
<gene>
    <name evidence="8" type="ORF">ABIE08_001021</name>
</gene>
<feature type="transmembrane region" description="Helical" evidence="7">
    <location>
        <begin position="112"/>
        <end position="130"/>
    </location>
</feature>
<name>A0ABV2QVR2_9HYPH</name>
<keyword evidence="3" id="KW-1003">Cell membrane</keyword>
<feature type="transmembrane region" description="Helical" evidence="7">
    <location>
        <begin position="325"/>
        <end position="347"/>
    </location>
</feature>
<reference evidence="8 9" key="1">
    <citation type="submission" date="2024-06" db="EMBL/GenBank/DDBJ databases">
        <title>Sorghum-associated microbial communities from plants grown in Nebraska, USA.</title>
        <authorList>
            <person name="Schachtman D."/>
        </authorList>
    </citation>
    <scope>NUCLEOTIDE SEQUENCE [LARGE SCALE GENOMIC DNA]</scope>
    <source>
        <strain evidence="8 9">3207</strain>
    </source>
</reference>
<feature type="transmembrane region" description="Helical" evidence="7">
    <location>
        <begin position="42"/>
        <end position="68"/>
    </location>
</feature>
<evidence type="ECO:0000313" key="8">
    <source>
        <dbReference type="EMBL" id="MET4633108.1"/>
    </source>
</evidence>
<evidence type="ECO:0000256" key="5">
    <source>
        <dbReference type="ARBA" id="ARBA00022989"/>
    </source>
</evidence>
<feature type="transmembrane region" description="Helical" evidence="7">
    <location>
        <begin position="142"/>
        <end position="164"/>
    </location>
</feature>
<dbReference type="Proteomes" id="UP001549321">
    <property type="component" value="Unassembled WGS sequence"/>
</dbReference>
<evidence type="ECO:0000256" key="6">
    <source>
        <dbReference type="ARBA" id="ARBA00023136"/>
    </source>
</evidence>
<organism evidence="8 9">
    <name type="scientific">Kaistia defluvii</name>
    <dbReference type="NCBI Taxonomy" id="410841"/>
    <lineage>
        <taxon>Bacteria</taxon>
        <taxon>Pseudomonadati</taxon>
        <taxon>Pseudomonadota</taxon>
        <taxon>Alphaproteobacteria</taxon>
        <taxon>Hyphomicrobiales</taxon>
        <taxon>Kaistiaceae</taxon>
        <taxon>Kaistia</taxon>
    </lineage>
</organism>
<accession>A0ABV2QVR2</accession>
<dbReference type="EMBL" id="JBEPSM010000001">
    <property type="protein sequence ID" value="MET4633108.1"/>
    <property type="molecule type" value="Genomic_DNA"/>
</dbReference>
<dbReference type="InterPro" id="IPR050833">
    <property type="entry name" value="Poly_Biosynth_Transport"/>
</dbReference>
<feature type="transmembrane region" description="Helical" evidence="7">
    <location>
        <begin position="80"/>
        <end position="106"/>
    </location>
</feature>
<evidence type="ECO:0000256" key="2">
    <source>
        <dbReference type="ARBA" id="ARBA00007430"/>
    </source>
</evidence>
<feature type="transmembrane region" description="Helical" evidence="7">
    <location>
        <begin position="382"/>
        <end position="402"/>
    </location>
</feature>
<protein>
    <submittedName>
        <fullName evidence="8">O-antigen/teichoic acid export membrane protein</fullName>
    </submittedName>
</protein>
<keyword evidence="6 7" id="KW-0472">Membrane</keyword>
<feature type="transmembrane region" description="Helical" evidence="7">
    <location>
        <begin position="452"/>
        <end position="471"/>
    </location>
</feature>
<feature type="transmembrane region" description="Helical" evidence="7">
    <location>
        <begin position="414"/>
        <end position="432"/>
    </location>
</feature>
<evidence type="ECO:0000256" key="1">
    <source>
        <dbReference type="ARBA" id="ARBA00004651"/>
    </source>
</evidence>
<keyword evidence="4 7" id="KW-0812">Transmembrane</keyword>
<sequence>MQDLRQKTIRSGLAKLMGQGIGALMRLAFMVVLARLLDPREFGLVAMATAITGLLAMFASAGLSSAAVQARSISGQQISTLFWVNMLIGVVFAILCCALAPVLVRFYDEPRLYWLTILLAPGFLLSAASVQHLAILQRDMRYATLTVVESAGQLLGLVAGVTLALAGYRYWALVGATFASQLGVTSGLWATARWLPGRPGRIGSIVPLLRVGGTITLQTLVTYVGYNLEKILLGRFWGAEALGNYGRAYQLISVPIDNLNSAFGGVAFSALARLQDDPVRLRHYFIHGYSLVISMTVPLTLFLGFFADQIFLVLFGPKWLEAAAIFRLMTPTVLIFSLINPFGWLLFATGRQRRSLHTALVIAPLVILACVLGLPYGPRGVAAAYSIAMALWFVPHMVWCVQGTPVSVRDLLPSIGRPVLASLVAGTLGIIVDRYTMADKSPLVELVFGGGFMLAIYGVMILLVLGQGGFYRDLFRDLRKVSVPS</sequence>
<feature type="transmembrane region" description="Helical" evidence="7">
    <location>
        <begin position="12"/>
        <end position="36"/>
    </location>
</feature>
<comment type="caution">
    <text evidence="8">The sequence shown here is derived from an EMBL/GenBank/DDBJ whole genome shotgun (WGS) entry which is preliminary data.</text>
</comment>